<dbReference type="EMBL" id="PNBA02000002">
    <property type="protein sequence ID" value="KAG6432301.1"/>
    <property type="molecule type" value="Genomic_DNA"/>
</dbReference>
<dbReference type="Proteomes" id="UP000298416">
    <property type="component" value="Unassembled WGS sequence"/>
</dbReference>
<comment type="caution">
    <text evidence="2">The sequence shown here is derived from an EMBL/GenBank/DDBJ whole genome shotgun (WGS) entry which is preliminary data.</text>
</comment>
<evidence type="ECO:0000313" key="2">
    <source>
        <dbReference type="EMBL" id="KAG6432301.1"/>
    </source>
</evidence>
<name>A0A8X8YLS5_SALSN</name>
<organism evidence="2">
    <name type="scientific">Salvia splendens</name>
    <name type="common">Scarlet sage</name>
    <dbReference type="NCBI Taxonomy" id="180675"/>
    <lineage>
        <taxon>Eukaryota</taxon>
        <taxon>Viridiplantae</taxon>
        <taxon>Streptophyta</taxon>
        <taxon>Embryophyta</taxon>
        <taxon>Tracheophyta</taxon>
        <taxon>Spermatophyta</taxon>
        <taxon>Magnoliopsida</taxon>
        <taxon>eudicotyledons</taxon>
        <taxon>Gunneridae</taxon>
        <taxon>Pentapetalae</taxon>
        <taxon>asterids</taxon>
        <taxon>lamiids</taxon>
        <taxon>Lamiales</taxon>
        <taxon>Lamiaceae</taxon>
        <taxon>Nepetoideae</taxon>
        <taxon>Mentheae</taxon>
        <taxon>Salviinae</taxon>
        <taxon>Salvia</taxon>
        <taxon>Salvia subgen. Calosphace</taxon>
        <taxon>core Calosphace</taxon>
    </lineage>
</organism>
<feature type="compositionally biased region" description="Basic residues" evidence="1">
    <location>
        <begin position="452"/>
        <end position="473"/>
    </location>
</feature>
<dbReference type="PANTHER" id="PTHR34057:SF10">
    <property type="entry name" value="TRANSPOSASE, PTTA_EN_SPM, PLANT"/>
    <property type="match status" value="1"/>
</dbReference>
<dbReference type="CDD" id="cd11650">
    <property type="entry name" value="AT4G37440_like"/>
    <property type="match status" value="1"/>
</dbReference>
<proteinExistence type="predicted"/>
<feature type="region of interest" description="Disordered" evidence="1">
    <location>
        <begin position="70"/>
        <end position="99"/>
    </location>
</feature>
<feature type="region of interest" description="Disordered" evidence="1">
    <location>
        <begin position="419"/>
        <end position="473"/>
    </location>
</feature>
<gene>
    <name evidence="2" type="ORF">SASPL_103876</name>
</gene>
<keyword evidence="3" id="KW-1185">Reference proteome</keyword>
<accession>A0A8X8YLS5</accession>
<evidence type="ECO:0000256" key="1">
    <source>
        <dbReference type="SAM" id="MobiDB-lite"/>
    </source>
</evidence>
<dbReference type="AlphaFoldDB" id="A0A8X8YLS5"/>
<reference evidence="2" key="2">
    <citation type="submission" date="2020-08" db="EMBL/GenBank/DDBJ databases">
        <title>Plant Genome Project.</title>
        <authorList>
            <person name="Zhang R.-G."/>
        </authorList>
    </citation>
    <scope>NUCLEOTIDE SEQUENCE</scope>
    <source>
        <strain evidence="2">Huo1</strain>
        <tissue evidence="2">Leaf</tissue>
    </source>
</reference>
<reference evidence="2" key="1">
    <citation type="submission" date="2018-01" db="EMBL/GenBank/DDBJ databases">
        <authorList>
            <person name="Mao J.F."/>
        </authorList>
    </citation>
    <scope>NUCLEOTIDE SEQUENCE</scope>
    <source>
        <strain evidence="2">Huo1</strain>
        <tissue evidence="2">Leaf</tissue>
    </source>
</reference>
<protein>
    <submittedName>
        <fullName evidence="2">Uncharacterized protein</fullName>
    </submittedName>
</protein>
<dbReference type="InterPro" id="IPR038745">
    <property type="entry name" value="AT4G37440-like"/>
</dbReference>
<dbReference type="PANTHER" id="PTHR34057">
    <property type="entry name" value="ELONGATION FACTOR"/>
    <property type="match status" value="1"/>
</dbReference>
<evidence type="ECO:0000313" key="3">
    <source>
        <dbReference type="Proteomes" id="UP000298416"/>
    </source>
</evidence>
<sequence length="473" mass="53300">MEASAYKSDGMLAKEMEDELMKYTKKYDHKMEPNLAVKINEDQTDSDAEVNITECTKSLGNELVAADVDDKTETSSSFEDCNSGVESDDAFGDSEASSDFRGDAGASALDSDGFGERFRLRRKKLTTHWRSFIHPLMWRCKWVELQIKKLQSRAHLYDRELEVYDLKRQSELDSSTMVDGTKSLPFSRENAKLDVLRRKKRRRTEATTDVAAYMSQHNLFSCYENKKYLTEGAFMNNELKNPGYEWITGFLFFSFPLLAGKASRKSTTNLPMLDDDDELLPLDLGDDDNSIGQILLKIDFLHSEVGKLRSKFDRITTENAERISFAEKLDLPPPDSENGVEEMHIASQSTAAVVSQTGASSYVDVPVTSGNVDPSCFKAYKPVSTMEGEVLIDNQRVKEEMDSFEEVKIQEMPMVLKDETNNTTPPIIAEPGTADDQPPAKVRSIAKLTGARSKRKRGRKRAATYRRGRRSTG</sequence>